<dbReference type="EMBL" id="KV745240">
    <property type="protein sequence ID" value="OCK76128.1"/>
    <property type="molecule type" value="Genomic_DNA"/>
</dbReference>
<sequence length="230" mass="25625">MNYVRQFFAPLTAILMFLTLLPVYDECHAVAVPCPLLKLPTSTALLGPLLDSHSPHAPAVKRGTVPTIDYVVTIIRNGGEMVFQHGGQEPRLPGSEDLGEERAGCYAVLYDRSLAFNDWVYFSQGNGVSPPDTEEEANLKIKVLSSAYARMSEGTVYVLLQDGNDFRVDATWNIFEEPCLTRSSAVMEIRLIKWPSRAETIIWQRARDDGPVGVWPPAGFDPNIFDSKFF</sequence>
<keyword evidence="1" id="KW-0732">Signal</keyword>
<organism evidence="2 3">
    <name type="scientific">Lepidopterella palustris CBS 459.81</name>
    <dbReference type="NCBI Taxonomy" id="1314670"/>
    <lineage>
        <taxon>Eukaryota</taxon>
        <taxon>Fungi</taxon>
        <taxon>Dikarya</taxon>
        <taxon>Ascomycota</taxon>
        <taxon>Pezizomycotina</taxon>
        <taxon>Dothideomycetes</taxon>
        <taxon>Pleosporomycetidae</taxon>
        <taxon>Mytilinidiales</taxon>
        <taxon>Argynnaceae</taxon>
        <taxon>Lepidopterella</taxon>
    </lineage>
</organism>
<keyword evidence="3" id="KW-1185">Reference proteome</keyword>
<reference evidence="2 3" key="1">
    <citation type="journal article" date="2016" name="Nat. Commun.">
        <title>Ectomycorrhizal ecology is imprinted in the genome of the dominant symbiotic fungus Cenococcum geophilum.</title>
        <authorList>
            <consortium name="DOE Joint Genome Institute"/>
            <person name="Peter M."/>
            <person name="Kohler A."/>
            <person name="Ohm R.A."/>
            <person name="Kuo A."/>
            <person name="Krutzmann J."/>
            <person name="Morin E."/>
            <person name="Arend M."/>
            <person name="Barry K.W."/>
            <person name="Binder M."/>
            <person name="Choi C."/>
            <person name="Clum A."/>
            <person name="Copeland A."/>
            <person name="Grisel N."/>
            <person name="Haridas S."/>
            <person name="Kipfer T."/>
            <person name="LaButti K."/>
            <person name="Lindquist E."/>
            <person name="Lipzen A."/>
            <person name="Maire R."/>
            <person name="Meier B."/>
            <person name="Mihaltcheva S."/>
            <person name="Molinier V."/>
            <person name="Murat C."/>
            <person name="Poggeler S."/>
            <person name="Quandt C.A."/>
            <person name="Sperisen C."/>
            <person name="Tritt A."/>
            <person name="Tisserant E."/>
            <person name="Crous P.W."/>
            <person name="Henrissat B."/>
            <person name="Nehls U."/>
            <person name="Egli S."/>
            <person name="Spatafora J.W."/>
            <person name="Grigoriev I.V."/>
            <person name="Martin F.M."/>
        </authorList>
    </citation>
    <scope>NUCLEOTIDE SEQUENCE [LARGE SCALE GENOMIC DNA]</scope>
    <source>
        <strain evidence="2 3">CBS 459.81</strain>
    </source>
</reference>
<gene>
    <name evidence="2" type="ORF">K432DRAFT_408427</name>
</gene>
<name>A0A8E2JBA4_9PEZI</name>
<proteinExistence type="predicted"/>
<evidence type="ECO:0000256" key="1">
    <source>
        <dbReference type="SAM" id="SignalP"/>
    </source>
</evidence>
<feature type="chain" id="PRO_5034086669" evidence="1">
    <location>
        <begin position="30"/>
        <end position="230"/>
    </location>
</feature>
<dbReference type="OrthoDB" id="10400982at2759"/>
<accession>A0A8E2JBA4</accession>
<dbReference type="Proteomes" id="UP000250266">
    <property type="component" value="Unassembled WGS sequence"/>
</dbReference>
<evidence type="ECO:0000313" key="3">
    <source>
        <dbReference type="Proteomes" id="UP000250266"/>
    </source>
</evidence>
<dbReference type="AlphaFoldDB" id="A0A8E2JBA4"/>
<protein>
    <submittedName>
        <fullName evidence="2">Uncharacterized protein</fullName>
    </submittedName>
</protein>
<feature type="signal peptide" evidence="1">
    <location>
        <begin position="1"/>
        <end position="29"/>
    </location>
</feature>
<evidence type="ECO:0000313" key="2">
    <source>
        <dbReference type="EMBL" id="OCK76128.1"/>
    </source>
</evidence>